<organism evidence="1 2">
    <name type="scientific">Cafeteria roenbergensis</name>
    <name type="common">Marine flagellate</name>
    <dbReference type="NCBI Taxonomy" id="33653"/>
    <lineage>
        <taxon>Eukaryota</taxon>
        <taxon>Sar</taxon>
        <taxon>Stramenopiles</taxon>
        <taxon>Bigyra</taxon>
        <taxon>Opalozoa</taxon>
        <taxon>Bicosoecida</taxon>
        <taxon>Cafeteriaceae</taxon>
        <taxon>Cafeteria</taxon>
    </lineage>
</organism>
<sequence length="199" mass="22326">MTTTIGTACTTASIDPADHPEVTFDPVTSLFTITTTATFRATNAILVSRSPKFSLNTFPWVDVGNGLFALSTLEDEETQYAPTLELLSPISKIAITTELQVDFELMPSEDDPTAITKDDGQFLVDARYVQSNNESIVTMAFSVGDRVHARWHNLLNTYEIKKFRMMFHWVSHSGTFHELMLPPDANADIKIHFRYPVHV</sequence>
<reference evidence="1 2" key="1">
    <citation type="submission" date="2019-07" db="EMBL/GenBank/DDBJ databases">
        <title>Genomes of Cafeteria roenbergensis.</title>
        <authorList>
            <person name="Fischer M.G."/>
            <person name="Hackl T."/>
            <person name="Roman M."/>
        </authorList>
    </citation>
    <scope>NUCLEOTIDE SEQUENCE [LARGE SCALE GENOMIC DNA]</scope>
    <source>
        <strain evidence="1 2">E4-10P</strain>
    </source>
</reference>
<dbReference type="EMBL" id="VLTO01000001">
    <property type="protein sequence ID" value="KAA0178182.1"/>
    <property type="molecule type" value="Genomic_DNA"/>
</dbReference>
<dbReference type="Proteomes" id="UP000322899">
    <property type="component" value="Unassembled WGS sequence"/>
</dbReference>
<dbReference type="AlphaFoldDB" id="A0A5A8EKZ2"/>
<protein>
    <submittedName>
        <fullName evidence="1">Uncharacterized protein</fullName>
    </submittedName>
</protein>
<evidence type="ECO:0000313" key="1">
    <source>
        <dbReference type="EMBL" id="KAA0178182.1"/>
    </source>
</evidence>
<gene>
    <name evidence="1" type="ORF">FNF27_00037</name>
</gene>
<proteinExistence type="predicted"/>
<evidence type="ECO:0000313" key="2">
    <source>
        <dbReference type="Proteomes" id="UP000322899"/>
    </source>
</evidence>
<name>A0A5A8EKZ2_CAFRO</name>
<comment type="caution">
    <text evidence="1">The sequence shown here is derived from an EMBL/GenBank/DDBJ whole genome shotgun (WGS) entry which is preliminary data.</text>
</comment>
<accession>A0A5A8EKZ2</accession>